<sequence>MTGDMRYLKEVRPYSKVCVTFGDGVKGKIKGIGRLASP</sequence>
<evidence type="ECO:0000313" key="2">
    <source>
        <dbReference type="Proteomes" id="UP000265520"/>
    </source>
</evidence>
<proteinExistence type="predicted"/>
<organism evidence="1 2">
    <name type="scientific">Trifolium medium</name>
    <dbReference type="NCBI Taxonomy" id="97028"/>
    <lineage>
        <taxon>Eukaryota</taxon>
        <taxon>Viridiplantae</taxon>
        <taxon>Streptophyta</taxon>
        <taxon>Embryophyta</taxon>
        <taxon>Tracheophyta</taxon>
        <taxon>Spermatophyta</taxon>
        <taxon>Magnoliopsida</taxon>
        <taxon>eudicotyledons</taxon>
        <taxon>Gunneridae</taxon>
        <taxon>Pentapetalae</taxon>
        <taxon>rosids</taxon>
        <taxon>fabids</taxon>
        <taxon>Fabales</taxon>
        <taxon>Fabaceae</taxon>
        <taxon>Papilionoideae</taxon>
        <taxon>50 kb inversion clade</taxon>
        <taxon>NPAAA clade</taxon>
        <taxon>Hologalegina</taxon>
        <taxon>IRL clade</taxon>
        <taxon>Trifolieae</taxon>
        <taxon>Trifolium</taxon>
    </lineage>
</organism>
<feature type="non-terminal residue" evidence="1">
    <location>
        <position position="38"/>
    </location>
</feature>
<reference evidence="1 2" key="1">
    <citation type="journal article" date="2018" name="Front. Plant Sci.">
        <title>Red Clover (Trifolium pratense) and Zigzag Clover (T. medium) - A Picture of Genomic Similarities and Differences.</title>
        <authorList>
            <person name="Dluhosova J."/>
            <person name="Istvanek J."/>
            <person name="Nedelnik J."/>
            <person name="Repkova J."/>
        </authorList>
    </citation>
    <scope>NUCLEOTIDE SEQUENCE [LARGE SCALE GENOMIC DNA]</scope>
    <source>
        <strain evidence="2">cv. 10/8</strain>
        <tissue evidence="1">Leaf</tissue>
    </source>
</reference>
<accession>A0A392U0Z3</accession>
<dbReference type="EMBL" id="LXQA010689446">
    <property type="protein sequence ID" value="MCI66140.1"/>
    <property type="molecule type" value="Genomic_DNA"/>
</dbReference>
<dbReference type="Proteomes" id="UP000265520">
    <property type="component" value="Unassembled WGS sequence"/>
</dbReference>
<evidence type="ECO:0000313" key="1">
    <source>
        <dbReference type="EMBL" id="MCI66140.1"/>
    </source>
</evidence>
<comment type="caution">
    <text evidence="1">The sequence shown here is derived from an EMBL/GenBank/DDBJ whole genome shotgun (WGS) entry which is preliminary data.</text>
</comment>
<protein>
    <submittedName>
        <fullName evidence="1">Uncharacterized protein</fullName>
    </submittedName>
</protein>
<keyword evidence="2" id="KW-1185">Reference proteome</keyword>
<dbReference type="AlphaFoldDB" id="A0A392U0Z3"/>
<name>A0A392U0Z3_9FABA</name>